<reference evidence="2 3" key="1">
    <citation type="journal article" date="2018" name="Nat. Biotechnol.">
        <title>A standardized bacterial taxonomy based on genome phylogeny substantially revises the tree of life.</title>
        <authorList>
            <person name="Parks D.H."/>
            <person name="Chuvochina M."/>
            <person name="Waite D.W."/>
            <person name="Rinke C."/>
            <person name="Skarshewski A."/>
            <person name="Chaumeil P.A."/>
            <person name="Hugenholtz P."/>
        </authorList>
    </citation>
    <scope>NUCLEOTIDE SEQUENCE [LARGE SCALE GENOMIC DNA]</scope>
    <source>
        <strain evidence="2">UBA9958</strain>
    </source>
</reference>
<organism evidence="2 3">
    <name type="scientific">Methylotenera mobilis</name>
    <dbReference type="NCBI Taxonomy" id="359408"/>
    <lineage>
        <taxon>Bacteria</taxon>
        <taxon>Pseudomonadati</taxon>
        <taxon>Pseudomonadota</taxon>
        <taxon>Betaproteobacteria</taxon>
        <taxon>Nitrosomonadales</taxon>
        <taxon>Methylophilaceae</taxon>
        <taxon>Methylotenera</taxon>
    </lineage>
</organism>
<gene>
    <name evidence="2" type="ORF">DCW48_10340</name>
</gene>
<keyword evidence="1" id="KW-0732">Signal</keyword>
<dbReference type="STRING" id="1132855.GCA_000384255_00975"/>
<dbReference type="Proteomes" id="UP000264313">
    <property type="component" value="Unassembled WGS sequence"/>
</dbReference>
<feature type="chain" id="PRO_5016743334" evidence="1">
    <location>
        <begin position="24"/>
        <end position="89"/>
    </location>
</feature>
<protein>
    <submittedName>
        <fullName evidence="2">Uncharacterized protein</fullName>
    </submittedName>
</protein>
<feature type="signal peptide" evidence="1">
    <location>
        <begin position="1"/>
        <end position="23"/>
    </location>
</feature>
<comment type="caution">
    <text evidence="2">The sequence shown here is derived from an EMBL/GenBank/DDBJ whole genome shotgun (WGS) entry which is preliminary data.</text>
</comment>
<evidence type="ECO:0000313" key="3">
    <source>
        <dbReference type="Proteomes" id="UP000264313"/>
    </source>
</evidence>
<sequence length="89" mass="10028">MKALNLVAVVSSVVLLMAGAAHADETYKNNTHNHHFMAKRPYQQVIANSDQKKDQQWEGATLIDDEVKGDIGSKNRNTMRLNMLSKRAY</sequence>
<accession>A0A351RCW1</accession>
<dbReference type="AlphaFoldDB" id="A0A351RCW1"/>
<evidence type="ECO:0000313" key="2">
    <source>
        <dbReference type="EMBL" id="HBA09882.1"/>
    </source>
</evidence>
<dbReference type="EMBL" id="DNAA01000240">
    <property type="protein sequence ID" value="HBA09882.1"/>
    <property type="molecule type" value="Genomic_DNA"/>
</dbReference>
<name>A0A351RCW1_9PROT</name>
<evidence type="ECO:0000256" key="1">
    <source>
        <dbReference type="SAM" id="SignalP"/>
    </source>
</evidence>
<proteinExistence type="predicted"/>